<proteinExistence type="predicted"/>
<name>A0A674ADK5_SALTR</name>
<evidence type="ECO:0000313" key="3">
    <source>
        <dbReference type="Proteomes" id="UP000472277"/>
    </source>
</evidence>
<keyword evidence="3" id="KW-1185">Reference proteome</keyword>
<dbReference type="OMA" id="RNWLWAA"/>
<dbReference type="GeneTree" id="ENSGT01100000263621"/>
<evidence type="ECO:0000313" key="2">
    <source>
        <dbReference type="Ensembl" id="ENSSTUP00000057027.1"/>
    </source>
</evidence>
<dbReference type="Ensembl" id="ENSSTUT00000059772.1">
    <property type="protein sequence ID" value="ENSSTUP00000057027.1"/>
    <property type="gene ID" value="ENSSTUG00000024347.1"/>
</dbReference>
<dbReference type="Proteomes" id="UP000472277">
    <property type="component" value="Chromosome 14"/>
</dbReference>
<dbReference type="AlphaFoldDB" id="A0A674ADK5"/>
<keyword evidence="1" id="KW-0472">Membrane</keyword>
<feature type="transmembrane region" description="Helical" evidence="1">
    <location>
        <begin position="12"/>
        <end position="29"/>
    </location>
</feature>
<protein>
    <submittedName>
        <fullName evidence="2">Uncharacterized protein</fullName>
    </submittedName>
</protein>
<keyword evidence="1" id="KW-0812">Transmembrane</keyword>
<reference evidence="2" key="2">
    <citation type="submission" date="2025-09" db="UniProtKB">
        <authorList>
            <consortium name="Ensembl"/>
        </authorList>
    </citation>
    <scope>IDENTIFICATION</scope>
</reference>
<organism evidence="2 3">
    <name type="scientific">Salmo trutta</name>
    <name type="common">Brown trout</name>
    <dbReference type="NCBI Taxonomy" id="8032"/>
    <lineage>
        <taxon>Eukaryota</taxon>
        <taxon>Metazoa</taxon>
        <taxon>Chordata</taxon>
        <taxon>Craniata</taxon>
        <taxon>Vertebrata</taxon>
        <taxon>Euteleostomi</taxon>
        <taxon>Actinopterygii</taxon>
        <taxon>Neopterygii</taxon>
        <taxon>Teleostei</taxon>
        <taxon>Protacanthopterygii</taxon>
        <taxon>Salmoniformes</taxon>
        <taxon>Salmonidae</taxon>
        <taxon>Salmoninae</taxon>
        <taxon>Salmo</taxon>
    </lineage>
</organism>
<accession>A0A674ADK5</accession>
<reference evidence="2" key="1">
    <citation type="submission" date="2025-08" db="UniProtKB">
        <authorList>
            <consortium name="Ensembl"/>
        </authorList>
    </citation>
    <scope>IDENTIFICATION</scope>
</reference>
<evidence type="ECO:0000256" key="1">
    <source>
        <dbReference type="SAM" id="Phobius"/>
    </source>
</evidence>
<sequence length="50" mass="5891">MKPQSWLRKNWLWAVGGSFLGIHLTTWLMQRAMRSVARSEMALKEKDSQE</sequence>
<dbReference type="InParanoid" id="A0A674ADK5"/>
<keyword evidence="1" id="KW-1133">Transmembrane helix</keyword>